<dbReference type="SMART" id="SM00855">
    <property type="entry name" value="PGAM"/>
    <property type="match status" value="1"/>
</dbReference>
<dbReference type="Pfam" id="PF00300">
    <property type="entry name" value="His_Phos_1"/>
    <property type="match status" value="1"/>
</dbReference>
<sequence>MRKVFLIRHCQATGQEPEAPLTDKGREQANDLLEFFKDEEIDRIVSSPYIRAVDSIRAFAELKSVKVEIDNRLSERVLSPVSLHDWEKHLFHSFEDMDYKIEGGESSREAMIRGISCLHELLGGDGQQAIIVSHGNLISLMLKHYNKQIGFSDWKALSNPDIYELTFDNNQYKNMRRVWRDA</sequence>
<dbReference type="EMBL" id="BAAADJ010000011">
    <property type="protein sequence ID" value="GAA0322557.1"/>
    <property type="molecule type" value="Genomic_DNA"/>
</dbReference>
<evidence type="ECO:0000313" key="2">
    <source>
        <dbReference type="Proteomes" id="UP001500782"/>
    </source>
</evidence>
<dbReference type="RefSeq" id="WP_343797128.1">
    <property type="nucleotide sequence ID" value="NZ_BAAADJ010000011.1"/>
</dbReference>
<dbReference type="Gene3D" id="3.40.50.1240">
    <property type="entry name" value="Phosphoglycerate mutase-like"/>
    <property type="match status" value="1"/>
</dbReference>
<keyword evidence="2" id="KW-1185">Reference proteome</keyword>
<dbReference type="SUPFAM" id="SSF53254">
    <property type="entry name" value="Phosphoglycerate mutase-like"/>
    <property type="match status" value="1"/>
</dbReference>
<name>A0ABN0W1E5_9BACI</name>
<comment type="caution">
    <text evidence="1">The sequence shown here is derived from an EMBL/GenBank/DDBJ whole genome shotgun (WGS) entry which is preliminary data.</text>
</comment>
<dbReference type="InterPro" id="IPR013078">
    <property type="entry name" value="His_Pase_superF_clade-1"/>
</dbReference>
<protein>
    <submittedName>
        <fullName evidence="1">Histidine phosphatase family protein</fullName>
    </submittedName>
</protein>
<dbReference type="InterPro" id="IPR050275">
    <property type="entry name" value="PGM_Phosphatase"/>
</dbReference>
<evidence type="ECO:0000313" key="1">
    <source>
        <dbReference type="EMBL" id="GAA0322557.1"/>
    </source>
</evidence>
<dbReference type="InterPro" id="IPR029033">
    <property type="entry name" value="His_PPase_superfam"/>
</dbReference>
<organism evidence="1 2">
    <name type="scientific">Bacillus carboniphilus</name>
    <dbReference type="NCBI Taxonomy" id="86663"/>
    <lineage>
        <taxon>Bacteria</taxon>
        <taxon>Bacillati</taxon>
        <taxon>Bacillota</taxon>
        <taxon>Bacilli</taxon>
        <taxon>Bacillales</taxon>
        <taxon>Bacillaceae</taxon>
        <taxon>Bacillus</taxon>
    </lineage>
</organism>
<dbReference type="CDD" id="cd07067">
    <property type="entry name" value="HP_PGM_like"/>
    <property type="match status" value="1"/>
</dbReference>
<accession>A0ABN0W1E5</accession>
<dbReference type="PANTHER" id="PTHR48100">
    <property type="entry name" value="BROAD-SPECIFICITY PHOSPHATASE YOR283W-RELATED"/>
    <property type="match status" value="1"/>
</dbReference>
<proteinExistence type="predicted"/>
<dbReference type="PANTHER" id="PTHR48100:SF1">
    <property type="entry name" value="HISTIDINE PHOSPHATASE FAMILY PROTEIN-RELATED"/>
    <property type="match status" value="1"/>
</dbReference>
<gene>
    <name evidence="1" type="ORF">GCM10008967_11310</name>
</gene>
<dbReference type="Proteomes" id="UP001500782">
    <property type="component" value="Unassembled WGS sequence"/>
</dbReference>
<reference evidence="1 2" key="1">
    <citation type="journal article" date="2019" name="Int. J. Syst. Evol. Microbiol.">
        <title>The Global Catalogue of Microorganisms (GCM) 10K type strain sequencing project: providing services to taxonomists for standard genome sequencing and annotation.</title>
        <authorList>
            <consortium name="The Broad Institute Genomics Platform"/>
            <consortium name="The Broad Institute Genome Sequencing Center for Infectious Disease"/>
            <person name="Wu L."/>
            <person name="Ma J."/>
        </authorList>
    </citation>
    <scope>NUCLEOTIDE SEQUENCE [LARGE SCALE GENOMIC DNA]</scope>
    <source>
        <strain evidence="1 2">JCM 9731</strain>
    </source>
</reference>